<name>A0A8S1TT60_PAROT</name>
<dbReference type="OMA" id="QCINEHH"/>
<dbReference type="Proteomes" id="UP000683925">
    <property type="component" value="Unassembled WGS sequence"/>
</dbReference>
<keyword evidence="3" id="KW-1185">Reference proteome</keyword>
<dbReference type="AlphaFoldDB" id="A0A8S1TT60"/>
<protein>
    <submittedName>
        <fullName evidence="2">Uncharacterized protein</fullName>
    </submittedName>
</protein>
<feature type="region of interest" description="Disordered" evidence="1">
    <location>
        <begin position="1"/>
        <end position="27"/>
    </location>
</feature>
<accession>A0A8S1TT60</accession>
<reference evidence="2" key="1">
    <citation type="submission" date="2021-01" db="EMBL/GenBank/DDBJ databases">
        <authorList>
            <consortium name="Genoscope - CEA"/>
            <person name="William W."/>
        </authorList>
    </citation>
    <scope>NUCLEOTIDE SEQUENCE</scope>
</reference>
<sequence length="512" mass="61290">MFHQFLIPPSRNTKKDSKPDQNTKNIQKNQLPQLSKYIENELMKRSVQKEQEKRRSLQQQQSNQFDEDFKNSLLLQKRVNKKEIDLSVGQRNSIILDVTERKPHNKLKQLQHPINQGITIENKLNYIGDKEEPSNKLRSISLNHRNPQFSHSYLIEQEIPNEVQKSMLQCNEILDFKIYIDSQNSHYQLQKKQGKQIPNYINFFENRVEQPFKYGKNDLQKLKKSKNIFKMWGFILIFIFRLIKKLRIKQLKTIQNLRELRARFESSNKEQIVDIKMKWHEKLMEKVLFTIKQSKFSSNFKENQNPNDQKFIQNRKQWMINLTLLFFQNLDHMTKAAYLNQEILLQAQNHILQINKKSSLFVAKRTKTKLNSKEQLLIICDYIFLSFIIDEIIKSSNQLQCINEHHLAESKFQLVSICSLIQILYMDYFKELQVFQPKVLKIIQKRLNINQTKNQELKIIEDENIDQNEIMILGLNNLDFYENLIKVNQKWYAEIQTLFRNSVNNLASQNNI</sequence>
<gene>
    <name evidence="2" type="ORF">POCTA_138.1.T0310187</name>
</gene>
<dbReference type="EMBL" id="CAJJDP010000031">
    <property type="protein sequence ID" value="CAD8155895.1"/>
    <property type="molecule type" value="Genomic_DNA"/>
</dbReference>
<comment type="caution">
    <text evidence="2">The sequence shown here is derived from an EMBL/GenBank/DDBJ whole genome shotgun (WGS) entry which is preliminary data.</text>
</comment>
<dbReference type="OrthoDB" id="10308533at2759"/>
<evidence type="ECO:0000313" key="3">
    <source>
        <dbReference type="Proteomes" id="UP000683925"/>
    </source>
</evidence>
<organism evidence="2 3">
    <name type="scientific">Paramecium octaurelia</name>
    <dbReference type="NCBI Taxonomy" id="43137"/>
    <lineage>
        <taxon>Eukaryota</taxon>
        <taxon>Sar</taxon>
        <taxon>Alveolata</taxon>
        <taxon>Ciliophora</taxon>
        <taxon>Intramacronucleata</taxon>
        <taxon>Oligohymenophorea</taxon>
        <taxon>Peniculida</taxon>
        <taxon>Parameciidae</taxon>
        <taxon>Paramecium</taxon>
    </lineage>
</organism>
<evidence type="ECO:0000313" key="2">
    <source>
        <dbReference type="EMBL" id="CAD8155895.1"/>
    </source>
</evidence>
<evidence type="ECO:0000256" key="1">
    <source>
        <dbReference type="SAM" id="MobiDB-lite"/>
    </source>
</evidence>
<proteinExistence type="predicted"/>